<gene>
    <name evidence="4" type="ORF">X805_01820</name>
</gene>
<feature type="domain" description="D-isomer specific 2-hydroxyacid dehydrogenase NAD-binding" evidence="3">
    <location>
        <begin position="108"/>
        <end position="267"/>
    </location>
</feature>
<dbReference type="Proteomes" id="UP000026714">
    <property type="component" value="Unassembled WGS sequence"/>
</dbReference>
<evidence type="ECO:0000313" key="5">
    <source>
        <dbReference type="Proteomes" id="UP000026714"/>
    </source>
</evidence>
<dbReference type="PANTHER" id="PTHR43333">
    <property type="entry name" value="2-HACID_DH_C DOMAIN-CONTAINING PROTEIN"/>
    <property type="match status" value="1"/>
</dbReference>
<accession>A0A059KS54</accession>
<proteinExistence type="predicted"/>
<dbReference type="GO" id="GO:0016491">
    <property type="term" value="F:oxidoreductase activity"/>
    <property type="evidence" value="ECO:0007669"/>
    <property type="project" value="UniProtKB-KW"/>
</dbReference>
<organism evidence="4 5">
    <name type="scientific">Sphaerotilus natans subsp. natans DSM 6575</name>
    <dbReference type="NCBI Taxonomy" id="1286631"/>
    <lineage>
        <taxon>Bacteria</taxon>
        <taxon>Pseudomonadati</taxon>
        <taxon>Pseudomonadota</taxon>
        <taxon>Betaproteobacteria</taxon>
        <taxon>Burkholderiales</taxon>
        <taxon>Sphaerotilaceae</taxon>
        <taxon>Sphaerotilus</taxon>
    </lineage>
</organism>
<dbReference type="InterPro" id="IPR036291">
    <property type="entry name" value="NAD(P)-bd_dom_sf"/>
</dbReference>
<sequence length="302" mass="32725">MSVLLACDFDAADWAAWLPALQAALPGETLLRPEQLAAQPALRQDIDVAIVANPPPGLLAGLPRLGLIQSLWAGVDRLLADPTLPAEVPLARMVDPAMNTAMAETALWAVLTLHRHFHLYARQQRAGVWQALPQLRADEVKVAVLGQGQMGGTVMHALRQRGYRAAGWRRGEPLEPVLADCRIVINLLPLTVDTRGLIDATFLARLPARASLVNLARGAHLVEADLLAALDAGQIAHAVLDVFQHEPLPPAHRFWHHPAVTLLPHAAAQTDPRSAARIAAAGIRAWREGRAVPNRVERSRGY</sequence>
<evidence type="ECO:0000256" key="2">
    <source>
        <dbReference type="ARBA" id="ARBA00023027"/>
    </source>
</evidence>
<keyword evidence="1" id="KW-0560">Oxidoreductase</keyword>
<dbReference type="SUPFAM" id="SSF51735">
    <property type="entry name" value="NAD(P)-binding Rossmann-fold domains"/>
    <property type="match status" value="1"/>
</dbReference>
<dbReference type="RefSeq" id="WP_037477226.1">
    <property type="nucleotide sequence ID" value="NZ_AZRA01000005.1"/>
</dbReference>
<evidence type="ECO:0000313" key="4">
    <source>
        <dbReference type="EMBL" id="KDB54200.1"/>
    </source>
</evidence>
<protein>
    <submittedName>
        <fullName evidence="4">Putative 2-hydroxyacid dehydrogenase in PhoH-CsgG intergenic region</fullName>
    </submittedName>
</protein>
<dbReference type="CDD" id="cd12164">
    <property type="entry name" value="GDH_like_2"/>
    <property type="match status" value="1"/>
</dbReference>
<name>A0A059KS54_9BURK</name>
<dbReference type="eggNOG" id="COG0111">
    <property type="taxonomic scope" value="Bacteria"/>
</dbReference>
<evidence type="ECO:0000259" key="3">
    <source>
        <dbReference type="Pfam" id="PF02826"/>
    </source>
</evidence>
<dbReference type="PATRIC" id="fig|1286631.3.peg.178"/>
<dbReference type="Gene3D" id="3.40.50.720">
    <property type="entry name" value="NAD(P)-binding Rossmann-like Domain"/>
    <property type="match status" value="2"/>
</dbReference>
<dbReference type="Pfam" id="PF02826">
    <property type="entry name" value="2-Hacid_dh_C"/>
    <property type="match status" value="1"/>
</dbReference>
<dbReference type="PANTHER" id="PTHR43333:SF1">
    <property type="entry name" value="D-ISOMER SPECIFIC 2-HYDROXYACID DEHYDROGENASE NAD-BINDING DOMAIN-CONTAINING PROTEIN"/>
    <property type="match status" value="1"/>
</dbReference>
<keyword evidence="5" id="KW-1185">Reference proteome</keyword>
<comment type="caution">
    <text evidence="4">The sequence shown here is derived from an EMBL/GenBank/DDBJ whole genome shotgun (WGS) entry which is preliminary data.</text>
</comment>
<dbReference type="GO" id="GO:0051287">
    <property type="term" value="F:NAD binding"/>
    <property type="evidence" value="ECO:0007669"/>
    <property type="project" value="InterPro"/>
</dbReference>
<reference evidence="4 5" key="1">
    <citation type="journal article" date="2014" name="FEMS Microbiol. Ecol.">
        <title>Sphaerotilus natans encrusted with nanoball-shaped Fe(III) oxide minerals formed by nitrate-reducing mixotrophic Fe(II) oxidation.</title>
        <authorList>
            <person name="Park S."/>
            <person name="Kim D.H."/>
            <person name="Lee J.H."/>
            <person name="Hur H.G."/>
        </authorList>
    </citation>
    <scope>NUCLEOTIDE SEQUENCE [LARGE SCALE GENOMIC DNA]</scope>
    <source>
        <strain evidence="4 5">DSM 6575</strain>
    </source>
</reference>
<dbReference type="STRING" id="34103.SAMN05421778_10293"/>
<keyword evidence="2" id="KW-0520">NAD</keyword>
<dbReference type="InterPro" id="IPR006140">
    <property type="entry name" value="D-isomer_DH_NAD-bd"/>
</dbReference>
<dbReference type="AlphaFoldDB" id="A0A059KS54"/>
<evidence type="ECO:0000256" key="1">
    <source>
        <dbReference type="ARBA" id="ARBA00023002"/>
    </source>
</evidence>
<dbReference type="EMBL" id="AZRA01000005">
    <property type="protein sequence ID" value="KDB54200.1"/>
    <property type="molecule type" value="Genomic_DNA"/>
</dbReference>